<reference evidence="9 10" key="1">
    <citation type="journal article" date="2024" name="J. Plant Pathol.">
        <title>Sequence and assembly of the genome of Seiridium unicorne, isolate CBS 538.82, causal agent of cypress canker disease.</title>
        <authorList>
            <person name="Scali E."/>
            <person name="Rocca G.D."/>
            <person name="Danti R."/>
            <person name="Garbelotto M."/>
            <person name="Barberini S."/>
            <person name="Baroncelli R."/>
            <person name="Emiliani G."/>
        </authorList>
    </citation>
    <scope>NUCLEOTIDE SEQUENCE [LARGE SCALE GENOMIC DNA]</scope>
    <source>
        <strain evidence="9 10">BM-138-508</strain>
    </source>
</reference>
<evidence type="ECO:0000256" key="4">
    <source>
        <dbReference type="ARBA" id="ARBA00022679"/>
    </source>
</evidence>
<comment type="caution">
    <text evidence="9">The sequence shown here is derived from an EMBL/GenBank/DDBJ whole genome shotgun (WGS) entry which is preliminary data.</text>
</comment>
<dbReference type="InterPro" id="IPR006370">
    <property type="entry name" value="HB_polyprenyltransferase-like"/>
</dbReference>
<dbReference type="InterPro" id="IPR000537">
    <property type="entry name" value="UbiA_prenyltransferase"/>
</dbReference>
<evidence type="ECO:0000256" key="3">
    <source>
        <dbReference type="ARBA" id="ARBA00005985"/>
    </source>
</evidence>
<dbReference type="Pfam" id="PF01040">
    <property type="entry name" value="UbiA"/>
    <property type="match status" value="1"/>
</dbReference>
<gene>
    <name evidence="9" type="ORF">SUNI508_07148</name>
</gene>
<keyword evidence="6 8" id="KW-1133">Transmembrane helix</keyword>
<keyword evidence="8" id="KW-0496">Mitochondrion</keyword>
<sequence>MAARSETIHATRNKPVKSLQSKEINRFPHLPAYSDPKTGVVSHLPSSWIPYAQLMRIDRPAGLYAFYFPYLIGLVYAACISPTTIEPAALLKLAAVLLPFNVLLRGASCAWNDNVDQEFDRQVERCRHRPIARGAISTSQANIFTLAQLAVMYPLLSLFPGECTPHMLVAVVLFFIYALMKRVTYYPQVVLGFPFAWAILFCVAALGSDPFAKQTLKPTSALFAANILWTVTYDTIYAHQDVADDENAGVKSMALKFKNSTKLLASVLATTQVALLALVGLWADFSSVYFVGTVGGVASAMAYYIYDVDLKRPESCGAWFHDQFWLVGAGFMAGLTGEYIKKLGAQA</sequence>
<dbReference type="InterPro" id="IPR039653">
    <property type="entry name" value="Prenyltransferase"/>
</dbReference>
<keyword evidence="4 8" id="KW-0808">Transferase</keyword>
<evidence type="ECO:0000256" key="8">
    <source>
        <dbReference type="HAMAP-Rule" id="MF_03189"/>
    </source>
</evidence>
<dbReference type="Gene3D" id="1.20.120.1780">
    <property type="entry name" value="UbiA prenyltransferase"/>
    <property type="match status" value="1"/>
</dbReference>
<keyword evidence="8" id="KW-0414">Isoprene biosynthesis</keyword>
<protein>
    <recommendedName>
        <fullName evidence="8">4-hydroxybenzoate polyprenyltransferase, mitochondrial</fullName>
        <shortName evidence="8">4-HB polyprenyltransferase</shortName>
        <ecNumber evidence="8">2.5.1.39</ecNumber>
    </recommendedName>
    <alternativeName>
        <fullName evidence="8">Para-hydroxybenzoate--polyprenyltransferase</fullName>
        <shortName evidence="8">PHB:PPT</shortName>
        <shortName evidence="8">PHB:polyprenyltransferase</shortName>
    </alternativeName>
</protein>
<dbReference type="Proteomes" id="UP001408356">
    <property type="component" value="Unassembled WGS sequence"/>
</dbReference>
<dbReference type="EC" id="2.5.1.39" evidence="8"/>
<keyword evidence="8" id="KW-0831">Ubiquinone biosynthesis</keyword>
<feature type="transmembrane region" description="Helical" evidence="8">
    <location>
        <begin position="155"/>
        <end position="179"/>
    </location>
</feature>
<feature type="transmembrane region" description="Helical" evidence="8">
    <location>
        <begin position="263"/>
        <end position="282"/>
    </location>
</feature>
<dbReference type="HAMAP" id="MF_01635">
    <property type="entry name" value="UbiA"/>
    <property type="match status" value="1"/>
</dbReference>
<evidence type="ECO:0000256" key="7">
    <source>
        <dbReference type="ARBA" id="ARBA00023136"/>
    </source>
</evidence>
<keyword evidence="8" id="KW-0999">Mitochondrion inner membrane</keyword>
<feature type="transmembrane region" description="Helical" evidence="8">
    <location>
        <begin position="63"/>
        <end position="83"/>
    </location>
</feature>
<dbReference type="CDD" id="cd13959">
    <property type="entry name" value="PT_UbiA_COQ2"/>
    <property type="match status" value="1"/>
</dbReference>
<dbReference type="InterPro" id="IPR044878">
    <property type="entry name" value="UbiA_sf"/>
</dbReference>
<dbReference type="PANTHER" id="PTHR11048:SF39">
    <property type="entry name" value="POLYPRENYL TRANSFERASE AUSN"/>
    <property type="match status" value="1"/>
</dbReference>
<dbReference type="Gene3D" id="1.10.357.140">
    <property type="entry name" value="UbiA prenyltransferase"/>
    <property type="match status" value="1"/>
</dbReference>
<proteinExistence type="inferred from homology"/>
<evidence type="ECO:0000256" key="2">
    <source>
        <dbReference type="ARBA" id="ARBA00004721"/>
    </source>
</evidence>
<keyword evidence="7 8" id="KW-0472">Membrane</keyword>
<comment type="subcellular location">
    <subcellularLocation>
        <location evidence="1">Membrane</location>
        <topology evidence="1">Multi-pass membrane protein</topology>
    </subcellularLocation>
    <subcellularLocation>
        <location evidence="8">Mitochondrion inner membrane</location>
        <topology evidence="8">Multi-pass membrane protein</topology>
        <orientation evidence="8">Matrix side</orientation>
    </subcellularLocation>
</comment>
<comment type="cofactor">
    <cofactor evidence="8">
        <name>Mg(2+)</name>
        <dbReference type="ChEBI" id="CHEBI:18420"/>
    </cofactor>
</comment>
<evidence type="ECO:0000256" key="5">
    <source>
        <dbReference type="ARBA" id="ARBA00022692"/>
    </source>
</evidence>
<keyword evidence="10" id="KW-1185">Reference proteome</keyword>
<comment type="function">
    <text evidence="8">Catalyzes the prenylation of para-hydroxybenzoate (PHB) with an all-trans polyprenyl group. Mediates the second step in the final reaction sequence of coenzyme Q (CoQ) biosynthesis, which is the condensation of the polyisoprenoid side chain with PHB, generating the first membrane-bound Q intermediate.</text>
</comment>
<dbReference type="EMBL" id="JARVKF010000299">
    <property type="protein sequence ID" value="KAK9419662.1"/>
    <property type="molecule type" value="Genomic_DNA"/>
</dbReference>
<feature type="transmembrane region" description="Helical" evidence="8">
    <location>
        <begin position="185"/>
        <end position="207"/>
    </location>
</feature>
<dbReference type="PANTHER" id="PTHR11048">
    <property type="entry name" value="PRENYLTRANSFERASES"/>
    <property type="match status" value="1"/>
</dbReference>
<name>A0ABR2UY93_9PEZI</name>
<comment type="catalytic activity">
    <reaction evidence="8">
        <text>an all-trans-polyprenyl diphosphate + 4-hydroxybenzoate = a 4-hydroxy-3-(all-trans-polyprenyl)benzoate + diphosphate</text>
        <dbReference type="Rhea" id="RHEA:44504"/>
        <dbReference type="Rhea" id="RHEA-COMP:9514"/>
        <dbReference type="Rhea" id="RHEA-COMP:9564"/>
        <dbReference type="ChEBI" id="CHEBI:17879"/>
        <dbReference type="ChEBI" id="CHEBI:33019"/>
        <dbReference type="ChEBI" id="CHEBI:58914"/>
        <dbReference type="ChEBI" id="CHEBI:78396"/>
        <dbReference type="EC" id="2.5.1.39"/>
    </reaction>
</comment>
<evidence type="ECO:0000313" key="10">
    <source>
        <dbReference type="Proteomes" id="UP001408356"/>
    </source>
</evidence>
<evidence type="ECO:0000256" key="6">
    <source>
        <dbReference type="ARBA" id="ARBA00022989"/>
    </source>
</evidence>
<comment type="similarity">
    <text evidence="3 8">Belongs to the UbiA prenyltransferase family.</text>
</comment>
<comment type="pathway">
    <text evidence="8">Cofactor biosynthesis; ubiquinone biosynthesis.</text>
</comment>
<comment type="pathway">
    <text evidence="2">Secondary metabolite biosynthesis; terpenoid biosynthesis.</text>
</comment>
<evidence type="ECO:0000256" key="1">
    <source>
        <dbReference type="ARBA" id="ARBA00004141"/>
    </source>
</evidence>
<keyword evidence="5 8" id="KW-0812">Transmembrane</keyword>
<accession>A0ABR2UY93</accession>
<evidence type="ECO:0000313" key="9">
    <source>
        <dbReference type="EMBL" id="KAK9419662.1"/>
    </source>
</evidence>
<feature type="transmembrane region" description="Helical" evidence="8">
    <location>
        <begin position="288"/>
        <end position="306"/>
    </location>
</feature>
<organism evidence="9 10">
    <name type="scientific">Seiridium unicorne</name>
    <dbReference type="NCBI Taxonomy" id="138068"/>
    <lineage>
        <taxon>Eukaryota</taxon>
        <taxon>Fungi</taxon>
        <taxon>Dikarya</taxon>
        <taxon>Ascomycota</taxon>
        <taxon>Pezizomycotina</taxon>
        <taxon>Sordariomycetes</taxon>
        <taxon>Xylariomycetidae</taxon>
        <taxon>Amphisphaeriales</taxon>
        <taxon>Sporocadaceae</taxon>
        <taxon>Seiridium</taxon>
    </lineage>
</organism>